<dbReference type="GO" id="GO:0032259">
    <property type="term" value="P:methylation"/>
    <property type="evidence" value="ECO:0007669"/>
    <property type="project" value="UniProtKB-KW"/>
</dbReference>
<sequence length="259" mass="29414">MKVCNTHRVNLYQVLRAVFDAMDKRPVVAEVGVLRGENALKLRAALSPARMVLADSWSKDANKAYSPFDQLPPWVSPVDEYEYYYGGSLHDDATWERLYQECLAKFIDMPEVAVIRADSIGAIAKIREQTGIEQFDLVYVDANHQYEFVLRDMMYYQELLGPDGIMMLNDCCHSHHGTRQNLGVLEALGSFMKRSDFIPVAMTNTDWSDVILVRRDSVLVKLFDMALTNSDVPFVEVPHQLVTAARVVYGAQRPNISFV</sequence>
<evidence type="ECO:0000313" key="1">
    <source>
        <dbReference type="EMBL" id="MBA6114845.1"/>
    </source>
</evidence>
<accession>A0A7W2KY28</accession>
<reference evidence="1 2" key="1">
    <citation type="submission" date="2020-07" db="EMBL/GenBank/DDBJ databases">
        <title>Diversity of carbapenemase encoding genes among Pseudomonas putida group clinical isolates in a tertiary Brazilian hospital.</title>
        <authorList>
            <person name="Alberto-Lei F."/>
            <person name="Nodari C.S."/>
            <person name="Streling A.P."/>
            <person name="Paulino J.T."/>
            <person name="Bessa-Neto F.O."/>
            <person name="Cayo R."/>
            <person name="Gales A.C."/>
        </authorList>
    </citation>
    <scope>NUCLEOTIDE SEQUENCE [LARGE SCALE GENOMIC DNA]</scope>
    <source>
        <strain evidence="1 2">12464</strain>
    </source>
</reference>
<dbReference type="Pfam" id="PF13578">
    <property type="entry name" value="Methyltransf_24"/>
    <property type="match status" value="1"/>
</dbReference>
<organism evidence="1 2">
    <name type="scientific">Pseudomonas putida</name>
    <name type="common">Arthrobacter siderocapsulatus</name>
    <dbReference type="NCBI Taxonomy" id="303"/>
    <lineage>
        <taxon>Bacteria</taxon>
        <taxon>Pseudomonadati</taxon>
        <taxon>Pseudomonadota</taxon>
        <taxon>Gammaproteobacteria</taxon>
        <taxon>Pseudomonadales</taxon>
        <taxon>Pseudomonadaceae</taxon>
        <taxon>Pseudomonas</taxon>
    </lineage>
</organism>
<proteinExistence type="predicted"/>
<dbReference type="EMBL" id="JACGDG010000003">
    <property type="protein sequence ID" value="MBA6114845.1"/>
    <property type="molecule type" value="Genomic_DNA"/>
</dbReference>
<dbReference type="SUPFAM" id="SSF53335">
    <property type="entry name" value="S-adenosyl-L-methionine-dependent methyltransferases"/>
    <property type="match status" value="1"/>
</dbReference>
<comment type="caution">
    <text evidence="1">The sequence shown here is derived from an EMBL/GenBank/DDBJ whole genome shotgun (WGS) entry which is preliminary data.</text>
</comment>
<dbReference type="RefSeq" id="WP_054903200.1">
    <property type="nucleotide sequence ID" value="NZ_CP060529.1"/>
</dbReference>
<dbReference type="AlphaFoldDB" id="A0A7W2KY28"/>
<dbReference type="Gene3D" id="3.40.50.150">
    <property type="entry name" value="Vaccinia Virus protein VP39"/>
    <property type="match status" value="1"/>
</dbReference>
<keyword evidence="1" id="KW-0808">Transferase</keyword>
<dbReference type="Proteomes" id="UP000553948">
    <property type="component" value="Unassembled WGS sequence"/>
</dbReference>
<name>A0A7W2KY28_PSEPU</name>
<dbReference type="GO" id="GO:0008168">
    <property type="term" value="F:methyltransferase activity"/>
    <property type="evidence" value="ECO:0007669"/>
    <property type="project" value="UniProtKB-KW"/>
</dbReference>
<keyword evidence="1" id="KW-0489">Methyltransferase</keyword>
<protein>
    <submittedName>
        <fullName evidence="1">Class I SAM-dependent methyltransferase</fullName>
    </submittedName>
</protein>
<gene>
    <name evidence="1" type="ORF">H4C47_03760</name>
</gene>
<dbReference type="InterPro" id="IPR029063">
    <property type="entry name" value="SAM-dependent_MTases_sf"/>
</dbReference>
<evidence type="ECO:0000313" key="2">
    <source>
        <dbReference type="Proteomes" id="UP000553948"/>
    </source>
</evidence>